<feature type="region of interest" description="Disordered" evidence="8">
    <location>
        <begin position="176"/>
        <end position="200"/>
    </location>
</feature>
<evidence type="ECO:0000256" key="8">
    <source>
        <dbReference type="SAM" id="MobiDB-lite"/>
    </source>
</evidence>
<dbReference type="OrthoDB" id="5351233at2759"/>
<dbReference type="KEGG" id="obi:106871352"/>
<dbReference type="GO" id="GO:0008180">
    <property type="term" value="C:COP9 signalosome"/>
    <property type="evidence" value="ECO:0007669"/>
    <property type="project" value="UniProtKB-KW"/>
</dbReference>
<evidence type="ECO:0000256" key="2">
    <source>
        <dbReference type="ARBA" id="ARBA00004496"/>
    </source>
</evidence>
<dbReference type="PANTHER" id="PTHR13339:SF0">
    <property type="entry name" value="COP9 SIGNALOSOME COMPLEX SUBUNIT 8"/>
    <property type="match status" value="1"/>
</dbReference>
<keyword evidence="5" id="KW-0963">Cytoplasm</keyword>
<gene>
    <name evidence="10" type="ORF">OCBIM_22017047mg</name>
</gene>
<evidence type="ECO:0000313" key="10">
    <source>
        <dbReference type="EMBL" id="KOF87321.1"/>
    </source>
</evidence>
<evidence type="ECO:0000256" key="5">
    <source>
        <dbReference type="ARBA" id="ARBA00022490"/>
    </source>
</evidence>
<evidence type="ECO:0000256" key="6">
    <source>
        <dbReference type="ARBA" id="ARBA00022790"/>
    </source>
</evidence>
<reference evidence="10" key="1">
    <citation type="submission" date="2015-07" db="EMBL/GenBank/DDBJ databases">
        <title>MeaNS - Measles Nucleotide Surveillance Program.</title>
        <authorList>
            <person name="Tran T."/>
            <person name="Druce J."/>
        </authorList>
    </citation>
    <scope>NUCLEOTIDE SEQUENCE</scope>
    <source>
        <strain evidence="10">UCB-OBI-ISO-001</strain>
        <tissue evidence="10">Gonad</tissue>
    </source>
</reference>
<dbReference type="STRING" id="37653.A0A0L8HDC2"/>
<accession>A0A0L8HDC2</accession>
<feature type="compositionally biased region" description="Basic and acidic residues" evidence="8">
    <location>
        <begin position="176"/>
        <end position="195"/>
    </location>
</feature>
<dbReference type="Pfam" id="PF10075">
    <property type="entry name" value="CSN8_PSD8_EIF3K"/>
    <property type="match status" value="1"/>
</dbReference>
<organism evidence="10">
    <name type="scientific">Octopus bimaculoides</name>
    <name type="common">California two-spotted octopus</name>
    <dbReference type="NCBI Taxonomy" id="37653"/>
    <lineage>
        <taxon>Eukaryota</taxon>
        <taxon>Metazoa</taxon>
        <taxon>Spiralia</taxon>
        <taxon>Lophotrochozoa</taxon>
        <taxon>Mollusca</taxon>
        <taxon>Cephalopoda</taxon>
        <taxon>Coleoidea</taxon>
        <taxon>Octopodiformes</taxon>
        <taxon>Octopoda</taxon>
        <taxon>Incirrata</taxon>
        <taxon>Octopodidae</taxon>
        <taxon>Octopus</taxon>
    </lineage>
</organism>
<comment type="similarity">
    <text evidence="3">Belongs to the CSN8 family.</text>
</comment>
<dbReference type="PROSITE" id="PS50250">
    <property type="entry name" value="PCI"/>
    <property type="match status" value="1"/>
</dbReference>
<dbReference type="GO" id="GO:0005737">
    <property type="term" value="C:cytoplasm"/>
    <property type="evidence" value="ECO:0007669"/>
    <property type="project" value="UniProtKB-SubCell"/>
</dbReference>
<protein>
    <recommendedName>
        <fullName evidence="4">COP9 signalosome complex subunit 8</fullName>
    </recommendedName>
</protein>
<evidence type="ECO:0000256" key="7">
    <source>
        <dbReference type="ARBA" id="ARBA00023242"/>
    </source>
</evidence>
<dbReference type="InterPro" id="IPR000717">
    <property type="entry name" value="PCI_dom"/>
</dbReference>
<dbReference type="InterPro" id="IPR033464">
    <property type="entry name" value="CSN8_PSD8_EIF3K"/>
</dbReference>
<evidence type="ECO:0000256" key="3">
    <source>
        <dbReference type="ARBA" id="ARBA00008252"/>
    </source>
</evidence>
<dbReference type="EMBL" id="KQ418444">
    <property type="protein sequence ID" value="KOF87321.1"/>
    <property type="molecule type" value="Genomic_DNA"/>
</dbReference>
<dbReference type="InterPro" id="IPR033205">
    <property type="entry name" value="COP9_CSN8"/>
</dbReference>
<keyword evidence="7" id="KW-0539">Nucleus</keyword>
<feature type="domain" description="PCI" evidence="9">
    <location>
        <begin position="30"/>
        <end position="207"/>
    </location>
</feature>
<dbReference type="GO" id="GO:0010387">
    <property type="term" value="P:COP9 signalosome assembly"/>
    <property type="evidence" value="ECO:0007669"/>
    <property type="project" value="InterPro"/>
</dbReference>
<evidence type="ECO:0000256" key="1">
    <source>
        <dbReference type="ARBA" id="ARBA00004123"/>
    </source>
</evidence>
<dbReference type="Gene3D" id="1.25.40.990">
    <property type="match status" value="1"/>
</dbReference>
<evidence type="ECO:0000259" key="9">
    <source>
        <dbReference type="PROSITE" id="PS50250"/>
    </source>
</evidence>
<evidence type="ECO:0000256" key="4">
    <source>
        <dbReference type="ARBA" id="ARBA00014875"/>
    </source>
</evidence>
<dbReference type="AlphaFoldDB" id="A0A0L8HDC2"/>
<keyword evidence="6" id="KW-0736">Signalosome</keyword>
<proteinExistence type="inferred from homology"/>
<sequence length="219" mass="25232">MVCKRDETILLSIQVTSFTGWLPLLFSISSDYNMASVEYDTKTVENLELQELESPCGIATPQLYTRLLGVYLLRNDLCNAKFLWKRIPPSIKSSHPELGHMWLVGQKMWQRDFPGIYEVLKRDWPEHLRATMDAIYEITRRRAIKLVSKAYSSINIDTFAALANVPVSEVPDVTRKEGWETDEKSKMVLPKKPDLPPEPCLPNEEHLSILTDYVSYLEN</sequence>
<comment type="subcellular location">
    <subcellularLocation>
        <location evidence="2">Cytoplasm</location>
    </subcellularLocation>
    <subcellularLocation>
        <location evidence="1">Nucleus</location>
    </subcellularLocation>
</comment>
<name>A0A0L8HDC2_OCTBM</name>
<dbReference type="GO" id="GO:0000338">
    <property type="term" value="P:protein deneddylation"/>
    <property type="evidence" value="ECO:0007669"/>
    <property type="project" value="InterPro"/>
</dbReference>
<dbReference type="PANTHER" id="PTHR13339">
    <property type="entry name" value="COP9 SIGNALOSOME COMPLEX SUBUNIT 8"/>
    <property type="match status" value="1"/>
</dbReference>
<dbReference type="OMA" id="MRIPDKL"/>